<dbReference type="EMBL" id="LAZR01000954">
    <property type="protein sequence ID" value="KKN53859.1"/>
    <property type="molecule type" value="Genomic_DNA"/>
</dbReference>
<accession>A0A0F9RGA5</accession>
<name>A0A0F9RGA5_9ZZZZ</name>
<comment type="caution">
    <text evidence="1">The sequence shown here is derived from an EMBL/GenBank/DDBJ whole genome shotgun (WGS) entry which is preliminary data.</text>
</comment>
<dbReference type="AlphaFoldDB" id="A0A0F9RGA5"/>
<evidence type="ECO:0000313" key="1">
    <source>
        <dbReference type="EMBL" id="KKN53859.1"/>
    </source>
</evidence>
<gene>
    <name evidence="1" type="ORF">LCGC14_0598180</name>
</gene>
<reference evidence="1" key="1">
    <citation type="journal article" date="2015" name="Nature">
        <title>Complex archaea that bridge the gap between prokaryotes and eukaryotes.</title>
        <authorList>
            <person name="Spang A."/>
            <person name="Saw J.H."/>
            <person name="Jorgensen S.L."/>
            <person name="Zaremba-Niedzwiedzka K."/>
            <person name="Martijn J."/>
            <person name="Lind A.E."/>
            <person name="van Eijk R."/>
            <person name="Schleper C."/>
            <person name="Guy L."/>
            <person name="Ettema T.J."/>
        </authorList>
    </citation>
    <scope>NUCLEOTIDE SEQUENCE</scope>
</reference>
<protein>
    <submittedName>
        <fullName evidence="1">Uncharacterized protein</fullName>
    </submittedName>
</protein>
<organism evidence="1">
    <name type="scientific">marine sediment metagenome</name>
    <dbReference type="NCBI Taxonomy" id="412755"/>
    <lineage>
        <taxon>unclassified sequences</taxon>
        <taxon>metagenomes</taxon>
        <taxon>ecological metagenomes</taxon>
    </lineage>
</organism>
<sequence length="71" mass="8308">MKAERAEVKPEFVPVIVTLESQEEVDSLHAIGNHFIIGSTLPALKCWYRQLAPFSSYNRDELWEKLRIRLH</sequence>
<proteinExistence type="predicted"/>